<name>A0A0A9H0U8_ARUDO</name>
<protein>
    <submittedName>
        <fullName evidence="2">Uncharacterized protein</fullName>
    </submittedName>
</protein>
<keyword evidence="1" id="KW-0472">Membrane</keyword>
<sequence length="48" mass="5461">MFRRESGFILVVCAKSARLIGLLDHIACVGFFFVLSNVISRDRIYRVA</sequence>
<evidence type="ECO:0000313" key="2">
    <source>
        <dbReference type="EMBL" id="JAE26483.1"/>
    </source>
</evidence>
<evidence type="ECO:0000256" key="1">
    <source>
        <dbReference type="SAM" id="Phobius"/>
    </source>
</evidence>
<dbReference type="EMBL" id="GBRH01171413">
    <property type="protein sequence ID" value="JAE26483.1"/>
    <property type="molecule type" value="Transcribed_RNA"/>
</dbReference>
<keyword evidence="1" id="KW-1133">Transmembrane helix</keyword>
<reference evidence="2" key="1">
    <citation type="submission" date="2014-09" db="EMBL/GenBank/DDBJ databases">
        <authorList>
            <person name="Magalhaes I.L.F."/>
            <person name="Oliveira U."/>
            <person name="Santos F.R."/>
            <person name="Vidigal T.H.D.A."/>
            <person name="Brescovit A.D."/>
            <person name="Santos A.J."/>
        </authorList>
    </citation>
    <scope>NUCLEOTIDE SEQUENCE</scope>
    <source>
        <tissue evidence="2">Shoot tissue taken approximately 20 cm above the soil surface</tissue>
    </source>
</reference>
<reference evidence="2" key="2">
    <citation type="journal article" date="2015" name="Data Brief">
        <title>Shoot transcriptome of the giant reed, Arundo donax.</title>
        <authorList>
            <person name="Barrero R.A."/>
            <person name="Guerrero F.D."/>
            <person name="Moolhuijzen P."/>
            <person name="Goolsby J.A."/>
            <person name="Tidwell J."/>
            <person name="Bellgard S.E."/>
            <person name="Bellgard M.I."/>
        </authorList>
    </citation>
    <scope>NUCLEOTIDE SEQUENCE</scope>
    <source>
        <tissue evidence="2">Shoot tissue taken approximately 20 cm above the soil surface</tissue>
    </source>
</reference>
<proteinExistence type="predicted"/>
<organism evidence="2">
    <name type="scientific">Arundo donax</name>
    <name type="common">Giant reed</name>
    <name type="synonym">Donax arundinaceus</name>
    <dbReference type="NCBI Taxonomy" id="35708"/>
    <lineage>
        <taxon>Eukaryota</taxon>
        <taxon>Viridiplantae</taxon>
        <taxon>Streptophyta</taxon>
        <taxon>Embryophyta</taxon>
        <taxon>Tracheophyta</taxon>
        <taxon>Spermatophyta</taxon>
        <taxon>Magnoliopsida</taxon>
        <taxon>Liliopsida</taxon>
        <taxon>Poales</taxon>
        <taxon>Poaceae</taxon>
        <taxon>PACMAD clade</taxon>
        <taxon>Arundinoideae</taxon>
        <taxon>Arundineae</taxon>
        <taxon>Arundo</taxon>
    </lineage>
</organism>
<accession>A0A0A9H0U8</accession>
<keyword evidence="1" id="KW-0812">Transmembrane</keyword>
<feature type="transmembrane region" description="Helical" evidence="1">
    <location>
        <begin position="20"/>
        <end position="39"/>
    </location>
</feature>
<dbReference type="AlphaFoldDB" id="A0A0A9H0U8"/>